<reference evidence="2 3" key="1">
    <citation type="submission" date="2023-01" db="EMBL/GenBank/DDBJ databases">
        <title>Minimal conservation of predation-associated metabolite biosynthetic gene clusters underscores biosynthetic potential of Myxococcota including descriptions for ten novel species: Archangium lansinium sp. nov., Myxococcus landrumus sp. nov., Nannocystis bai.</title>
        <authorList>
            <person name="Ahearne A."/>
            <person name="Stevens C."/>
            <person name="Dowd S."/>
        </authorList>
    </citation>
    <scope>NUCLEOTIDE SEQUENCE [LARGE SCALE GENOMIC DNA]</scope>
    <source>
        <strain evidence="2 3">WIWO2</strain>
    </source>
</reference>
<feature type="signal peptide" evidence="1">
    <location>
        <begin position="1"/>
        <end position="25"/>
    </location>
</feature>
<evidence type="ECO:0008006" key="4">
    <source>
        <dbReference type="Google" id="ProtNLM"/>
    </source>
</evidence>
<name>A0ABT5C718_9BACT</name>
<evidence type="ECO:0000256" key="1">
    <source>
        <dbReference type="SAM" id="SignalP"/>
    </source>
</evidence>
<proteinExistence type="predicted"/>
<protein>
    <recommendedName>
        <fullName evidence="4">SH3b domain-containing protein</fullName>
    </recommendedName>
</protein>
<organism evidence="2 3">
    <name type="scientific">Sorangium atrum</name>
    <dbReference type="NCBI Taxonomy" id="2995308"/>
    <lineage>
        <taxon>Bacteria</taxon>
        <taxon>Pseudomonadati</taxon>
        <taxon>Myxococcota</taxon>
        <taxon>Polyangia</taxon>
        <taxon>Polyangiales</taxon>
        <taxon>Polyangiaceae</taxon>
        <taxon>Sorangium</taxon>
    </lineage>
</organism>
<gene>
    <name evidence="2" type="ORF">POL72_27200</name>
</gene>
<dbReference type="Proteomes" id="UP001217485">
    <property type="component" value="Unassembled WGS sequence"/>
</dbReference>
<evidence type="ECO:0000313" key="3">
    <source>
        <dbReference type="Proteomes" id="UP001217485"/>
    </source>
</evidence>
<keyword evidence="1" id="KW-0732">Signal</keyword>
<dbReference type="PROSITE" id="PS51257">
    <property type="entry name" value="PROKAR_LIPOPROTEIN"/>
    <property type="match status" value="1"/>
</dbReference>
<dbReference type="RefSeq" id="WP_272098555.1">
    <property type="nucleotide sequence ID" value="NZ_JAQNDK010000003.1"/>
</dbReference>
<evidence type="ECO:0000313" key="2">
    <source>
        <dbReference type="EMBL" id="MDC0681458.1"/>
    </source>
</evidence>
<comment type="caution">
    <text evidence="2">The sequence shown here is derived from an EMBL/GenBank/DDBJ whole genome shotgun (WGS) entry which is preliminary data.</text>
</comment>
<feature type="chain" id="PRO_5045643266" description="SH3b domain-containing protein" evidence="1">
    <location>
        <begin position="26"/>
        <end position="130"/>
    </location>
</feature>
<accession>A0ABT5C718</accession>
<sequence>MTYIRRHTALLAILATTGIMGCMTATGSSDEATGMNEEIVEEASSALTRAPIYAGPNVFVRRVFLRFTPNANGPVAMAVQVGAMVSLVCHTRGDYVNGNNLWYKLDNGYYVPDAAVWTGTNYPVEAPCVD</sequence>
<dbReference type="EMBL" id="JAQNDK010000003">
    <property type="protein sequence ID" value="MDC0681458.1"/>
    <property type="molecule type" value="Genomic_DNA"/>
</dbReference>
<keyword evidence="3" id="KW-1185">Reference proteome</keyword>